<dbReference type="SUPFAM" id="SSF53244">
    <property type="entry name" value="MurD-like peptide ligases, peptide-binding domain"/>
    <property type="match status" value="1"/>
</dbReference>
<organism evidence="14 15">
    <name type="scientific">Ornithinibacillus caprae</name>
    <dbReference type="NCBI Taxonomy" id="2678566"/>
    <lineage>
        <taxon>Bacteria</taxon>
        <taxon>Bacillati</taxon>
        <taxon>Bacillota</taxon>
        <taxon>Bacilli</taxon>
        <taxon>Bacillales</taxon>
        <taxon>Bacillaceae</taxon>
        <taxon>Ornithinibacillus</taxon>
    </lineage>
</organism>
<dbReference type="Gene3D" id="3.40.1190.10">
    <property type="entry name" value="Mur-like, catalytic domain"/>
    <property type="match status" value="1"/>
</dbReference>
<dbReference type="GO" id="GO:0004326">
    <property type="term" value="F:tetrahydrofolylpolyglutamate synthase activity"/>
    <property type="evidence" value="ECO:0007669"/>
    <property type="project" value="UniProtKB-EC"/>
</dbReference>
<dbReference type="FunFam" id="3.40.1190.10:FF:000011">
    <property type="entry name" value="Folylpolyglutamate synthase/dihydrofolate synthase"/>
    <property type="match status" value="1"/>
</dbReference>
<keyword evidence="15" id="KW-1185">Reference proteome</keyword>
<dbReference type="EC" id="6.3.2.17" evidence="3"/>
<dbReference type="EMBL" id="WOCA01000001">
    <property type="protein sequence ID" value="MUK86969.1"/>
    <property type="molecule type" value="Genomic_DNA"/>
</dbReference>
<dbReference type="GO" id="GO:0005737">
    <property type="term" value="C:cytoplasm"/>
    <property type="evidence" value="ECO:0007669"/>
    <property type="project" value="TreeGrafter"/>
</dbReference>
<evidence type="ECO:0000256" key="10">
    <source>
        <dbReference type="ARBA" id="ARBA00047493"/>
    </source>
</evidence>
<feature type="domain" description="Mur ligase central" evidence="13">
    <location>
        <begin position="46"/>
        <end position="270"/>
    </location>
</feature>
<dbReference type="GO" id="GO:0005524">
    <property type="term" value="F:ATP binding"/>
    <property type="evidence" value="ECO:0007669"/>
    <property type="project" value="UniProtKB-KW"/>
</dbReference>
<keyword evidence="7 11" id="KW-0067">ATP-binding</keyword>
<name>A0A6N8FGW1_9BACI</name>
<evidence type="ECO:0000256" key="6">
    <source>
        <dbReference type="ARBA" id="ARBA00022741"/>
    </source>
</evidence>
<evidence type="ECO:0000256" key="1">
    <source>
        <dbReference type="ARBA" id="ARBA00001946"/>
    </source>
</evidence>
<comment type="cofactor">
    <cofactor evidence="1">
        <name>Mg(2+)</name>
        <dbReference type="ChEBI" id="CHEBI:18420"/>
    </cofactor>
</comment>
<evidence type="ECO:0000256" key="2">
    <source>
        <dbReference type="ARBA" id="ARBA00008276"/>
    </source>
</evidence>
<keyword evidence="6 11" id="KW-0547">Nucleotide-binding</keyword>
<evidence type="ECO:0000256" key="7">
    <source>
        <dbReference type="ARBA" id="ARBA00022840"/>
    </source>
</evidence>
<dbReference type="InterPro" id="IPR004101">
    <property type="entry name" value="Mur_ligase_C"/>
</dbReference>
<dbReference type="PANTHER" id="PTHR11136">
    <property type="entry name" value="FOLYLPOLYGLUTAMATE SYNTHASE-RELATED"/>
    <property type="match status" value="1"/>
</dbReference>
<evidence type="ECO:0000313" key="14">
    <source>
        <dbReference type="EMBL" id="MUK86969.1"/>
    </source>
</evidence>
<dbReference type="InterPro" id="IPR036615">
    <property type="entry name" value="Mur_ligase_C_dom_sf"/>
</dbReference>
<evidence type="ECO:0000313" key="15">
    <source>
        <dbReference type="Proteomes" id="UP000469125"/>
    </source>
</evidence>
<evidence type="ECO:0000259" key="12">
    <source>
        <dbReference type="Pfam" id="PF02875"/>
    </source>
</evidence>
<evidence type="ECO:0000256" key="8">
    <source>
        <dbReference type="ARBA" id="ARBA00022842"/>
    </source>
</evidence>
<dbReference type="PANTHER" id="PTHR11136:SF0">
    <property type="entry name" value="DIHYDROFOLATE SYNTHETASE-RELATED"/>
    <property type="match status" value="1"/>
</dbReference>
<dbReference type="NCBIfam" id="TIGR01499">
    <property type="entry name" value="folC"/>
    <property type="match status" value="1"/>
</dbReference>
<dbReference type="AlphaFoldDB" id="A0A6N8FGW1"/>
<dbReference type="Pfam" id="PF08245">
    <property type="entry name" value="Mur_ligase_M"/>
    <property type="match status" value="1"/>
</dbReference>
<dbReference type="GO" id="GO:0046872">
    <property type="term" value="F:metal ion binding"/>
    <property type="evidence" value="ECO:0007669"/>
    <property type="project" value="UniProtKB-KW"/>
</dbReference>
<sequence>MFKNMVQVNAFFQSRNKLGIKPGLERIQKLLYLQGNPENKLKAIHVAGTNGKGSTIQYINNALMANDYRVGVFTSPSMDGLEGHILDNNHPISKEVFLELINALYPSINQLDKEGMQPSEFEIITVLAIMYFSSNVDIAIIEAGMGGREDTTNCFIPILSIITNVDKDHTAFLGDTIEQITYHKAGIIKEGAPVVVGEVKDSSFKIIEAEARLKKVPIYCINKDFYYNNLSIKGNLQQFYWNDKTGNNLFINLKMQGEHQVKNSSLAIMALTLMKEKGFRLDVSHAIEAIKTSTVPGRFEVVYNHPMVIIDGAHNTAGIQTFLQTVSVQETGKQKHLIFAGFKDKDLQTMVNQCLPYFDSITLTSFQHPRAASVSEMLSFVNSRKVTVEPHWKSFMHKVTELDEVDYYVTGSLHFITMVRKFFTKKKI</sequence>
<comment type="similarity">
    <text evidence="2 11">Belongs to the folylpolyglutamate synthase family.</text>
</comment>
<evidence type="ECO:0000256" key="4">
    <source>
        <dbReference type="ARBA" id="ARBA00022598"/>
    </source>
</evidence>
<keyword evidence="5" id="KW-0479">Metal-binding</keyword>
<dbReference type="InterPro" id="IPR036565">
    <property type="entry name" value="Mur-like_cat_sf"/>
</dbReference>
<keyword evidence="4 11" id="KW-0436">Ligase</keyword>
<evidence type="ECO:0000256" key="11">
    <source>
        <dbReference type="PIRNR" id="PIRNR001563"/>
    </source>
</evidence>
<keyword evidence="8" id="KW-0460">Magnesium</keyword>
<reference evidence="14 15" key="1">
    <citation type="submission" date="2019-11" db="EMBL/GenBank/DDBJ databases">
        <authorList>
            <person name="Li X."/>
        </authorList>
    </citation>
    <scope>NUCLEOTIDE SEQUENCE [LARGE SCALE GENOMIC DNA]</scope>
    <source>
        <strain evidence="14 15">L9</strain>
    </source>
</reference>
<dbReference type="RefSeq" id="WP_155666246.1">
    <property type="nucleotide sequence ID" value="NZ_WOCA01000001.1"/>
</dbReference>
<gene>
    <name evidence="14" type="ORF">GMD78_00950</name>
</gene>
<dbReference type="InterPro" id="IPR001645">
    <property type="entry name" value="Folylpolyglutamate_synth"/>
</dbReference>
<comment type="catalytic activity">
    <reaction evidence="10">
        <text>(6S)-5,6,7,8-tetrahydrofolyl-(gamma-L-Glu)(n) + L-glutamate + ATP = (6S)-5,6,7,8-tetrahydrofolyl-(gamma-L-Glu)(n+1) + ADP + phosphate + H(+)</text>
        <dbReference type="Rhea" id="RHEA:10580"/>
        <dbReference type="Rhea" id="RHEA-COMP:14738"/>
        <dbReference type="Rhea" id="RHEA-COMP:14740"/>
        <dbReference type="ChEBI" id="CHEBI:15378"/>
        <dbReference type="ChEBI" id="CHEBI:29985"/>
        <dbReference type="ChEBI" id="CHEBI:30616"/>
        <dbReference type="ChEBI" id="CHEBI:43474"/>
        <dbReference type="ChEBI" id="CHEBI:141005"/>
        <dbReference type="ChEBI" id="CHEBI:456216"/>
        <dbReference type="EC" id="6.3.2.17"/>
    </reaction>
</comment>
<comment type="caution">
    <text evidence="14">The sequence shown here is derived from an EMBL/GenBank/DDBJ whole genome shotgun (WGS) entry which is preliminary data.</text>
</comment>
<dbReference type="Proteomes" id="UP000469125">
    <property type="component" value="Unassembled WGS sequence"/>
</dbReference>
<dbReference type="Gene3D" id="3.90.190.20">
    <property type="entry name" value="Mur ligase, C-terminal domain"/>
    <property type="match status" value="1"/>
</dbReference>
<evidence type="ECO:0000256" key="9">
    <source>
        <dbReference type="ARBA" id="ARBA00030592"/>
    </source>
</evidence>
<evidence type="ECO:0000259" key="13">
    <source>
        <dbReference type="Pfam" id="PF08245"/>
    </source>
</evidence>
<dbReference type="GO" id="GO:0008841">
    <property type="term" value="F:dihydrofolate synthase activity"/>
    <property type="evidence" value="ECO:0007669"/>
    <property type="project" value="TreeGrafter"/>
</dbReference>
<dbReference type="Pfam" id="PF02875">
    <property type="entry name" value="Mur_ligase_C"/>
    <property type="match status" value="1"/>
</dbReference>
<evidence type="ECO:0000256" key="5">
    <source>
        <dbReference type="ARBA" id="ARBA00022723"/>
    </source>
</evidence>
<accession>A0A6N8FGW1</accession>
<dbReference type="PIRSF" id="PIRSF001563">
    <property type="entry name" value="Folylpolyglu_synth"/>
    <property type="match status" value="1"/>
</dbReference>
<protein>
    <recommendedName>
        <fullName evidence="3">tetrahydrofolate synthase</fullName>
        <ecNumber evidence="3">6.3.2.17</ecNumber>
    </recommendedName>
    <alternativeName>
        <fullName evidence="9">Tetrahydrofolylpolyglutamate synthase</fullName>
    </alternativeName>
</protein>
<dbReference type="SUPFAM" id="SSF53623">
    <property type="entry name" value="MurD-like peptide ligases, catalytic domain"/>
    <property type="match status" value="1"/>
</dbReference>
<dbReference type="InterPro" id="IPR013221">
    <property type="entry name" value="Mur_ligase_cen"/>
</dbReference>
<proteinExistence type="inferred from homology"/>
<feature type="domain" description="Mur ligase C-terminal" evidence="12">
    <location>
        <begin position="297"/>
        <end position="404"/>
    </location>
</feature>
<evidence type="ECO:0000256" key="3">
    <source>
        <dbReference type="ARBA" id="ARBA00013025"/>
    </source>
</evidence>